<evidence type="ECO:0000313" key="2">
    <source>
        <dbReference type="Proteomes" id="UP000436006"/>
    </source>
</evidence>
<name>A0A7K1SIJ4_9BACT</name>
<dbReference type="AlphaFoldDB" id="A0A7K1SIJ4"/>
<sequence>MKITYKAWFILLLVPIALFSCNDHRLGGSLSPVRLRLKTTNDGTTLVTYNYDSQNQPASITRNQITSSIMHGDPQRVLTDSDPYATNVFYIRNSAQANSTVIVFPPVLSNTSFLATEYGRFNTGKIFFNVPVRKYTYDFDTSGRLTRISDFSDAPDINGASYEYTGENITKENVFTSAGHGDVYTNTFTYDDKINPFYGLLDPQINARLRFSRNNILTLQSAGRGAVPNTTYAYEYNAQGLPTKLTTTVNGNQSGITTFTYESY</sequence>
<proteinExistence type="predicted"/>
<organism evidence="1 2">
    <name type="scientific">Spirosoma arboris</name>
    <dbReference type="NCBI Taxonomy" id="2682092"/>
    <lineage>
        <taxon>Bacteria</taxon>
        <taxon>Pseudomonadati</taxon>
        <taxon>Bacteroidota</taxon>
        <taxon>Cytophagia</taxon>
        <taxon>Cytophagales</taxon>
        <taxon>Cytophagaceae</taxon>
        <taxon>Spirosoma</taxon>
    </lineage>
</organism>
<dbReference type="RefSeq" id="WP_157588304.1">
    <property type="nucleotide sequence ID" value="NZ_WPIN01000011.1"/>
</dbReference>
<protein>
    <recommendedName>
        <fullName evidence="3">DUF4595 domain-containing protein</fullName>
    </recommendedName>
</protein>
<reference evidence="1 2" key="1">
    <citation type="submission" date="2019-12" db="EMBL/GenBank/DDBJ databases">
        <title>Spirosoma sp. HMF4905 genome sequencing and assembly.</title>
        <authorList>
            <person name="Kang H."/>
            <person name="Cha I."/>
            <person name="Kim H."/>
            <person name="Joh K."/>
        </authorList>
    </citation>
    <scope>NUCLEOTIDE SEQUENCE [LARGE SCALE GENOMIC DNA]</scope>
    <source>
        <strain evidence="1 2">HMF4905</strain>
    </source>
</reference>
<evidence type="ECO:0000313" key="1">
    <source>
        <dbReference type="EMBL" id="MVM33595.1"/>
    </source>
</evidence>
<keyword evidence="2" id="KW-1185">Reference proteome</keyword>
<accession>A0A7K1SIJ4</accession>
<comment type="caution">
    <text evidence="1">The sequence shown here is derived from an EMBL/GenBank/DDBJ whole genome shotgun (WGS) entry which is preliminary data.</text>
</comment>
<dbReference type="Proteomes" id="UP000436006">
    <property type="component" value="Unassembled WGS sequence"/>
</dbReference>
<dbReference type="EMBL" id="WPIN01000011">
    <property type="protein sequence ID" value="MVM33595.1"/>
    <property type="molecule type" value="Genomic_DNA"/>
</dbReference>
<gene>
    <name evidence="1" type="ORF">GO755_26390</name>
</gene>
<evidence type="ECO:0008006" key="3">
    <source>
        <dbReference type="Google" id="ProtNLM"/>
    </source>
</evidence>
<dbReference type="PROSITE" id="PS51257">
    <property type="entry name" value="PROKAR_LIPOPROTEIN"/>
    <property type="match status" value="1"/>
</dbReference>